<evidence type="ECO:0000313" key="1">
    <source>
        <dbReference type="EMBL" id="JAC63744.1"/>
    </source>
</evidence>
<dbReference type="EMBL" id="GBEZ01023125">
    <property type="protein sequence ID" value="JAC63744.1"/>
    <property type="molecule type" value="Transcribed_RNA"/>
</dbReference>
<dbReference type="AlphaFoldDB" id="A0A061QZ56"/>
<accession>A0A061QZ56</accession>
<name>A0A061QZ56_9CHLO</name>
<proteinExistence type="predicted"/>
<organism evidence="1">
    <name type="scientific">Tetraselmis sp. GSL018</name>
    <dbReference type="NCBI Taxonomy" id="582737"/>
    <lineage>
        <taxon>Eukaryota</taxon>
        <taxon>Viridiplantae</taxon>
        <taxon>Chlorophyta</taxon>
        <taxon>core chlorophytes</taxon>
        <taxon>Chlorodendrophyceae</taxon>
        <taxon>Chlorodendrales</taxon>
        <taxon>Chlorodendraceae</taxon>
        <taxon>Tetraselmis</taxon>
    </lineage>
</organism>
<protein>
    <submittedName>
        <fullName evidence="1">Uncharacterized protein</fullName>
    </submittedName>
</protein>
<evidence type="ECO:0000313" key="2">
    <source>
        <dbReference type="EMBL" id="JAC78618.1"/>
    </source>
</evidence>
<reference evidence="1" key="1">
    <citation type="submission" date="2014-05" db="EMBL/GenBank/DDBJ databases">
        <title>The transcriptome of the halophilic microalga Tetraselmis sp. GSL018 isolated from the Great Salt Lake, Utah.</title>
        <authorList>
            <person name="Jinkerson R.E."/>
            <person name="D'Adamo S."/>
            <person name="Posewitz M.C."/>
        </authorList>
    </citation>
    <scope>NUCLEOTIDE SEQUENCE</scope>
    <source>
        <strain evidence="1">GSL018</strain>
    </source>
</reference>
<dbReference type="EMBL" id="GBEZ01006799">
    <property type="protein sequence ID" value="JAC78618.1"/>
    <property type="molecule type" value="Transcribed_RNA"/>
</dbReference>
<gene>
    <name evidence="2" type="ORF">TSPGSL018_14692</name>
    <name evidence="1" type="ORF">TSPGSL018_19878</name>
</gene>
<sequence>MKTRQERVCEPALNRRGGLLPSRLVRGRRARLAGFRLVAASAPRVPPLRHARLDLLDLAHQLAAPRLHPLRLELDVLELLAEALDLGVDRCLLLEHLLCCSQARTFRGLAGSFFTPLVTAEHLVKFSLHVLEVTEGLHSPRLLFQLRKLGTHGIPDTPKLEFIAPLLCQDSLQLLLLLLHFHKKILGVILDHVVTTALQVKGPCFCVFKSTLPCV</sequence>